<keyword evidence="1" id="KW-0238">DNA-binding</keyword>
<sequence>MTTKARANGEGSIYPHRNGFAAYVWVQTPAGARKRKYVYGKTRDEVHGKWLSLHQAAKAGPVATTVPRLDAFLASWLAEVIKPNRAPLTYVNYELFVRRYIVPGIGERRLDRLQVRDVQQWINKLPTLCQCCEQGKDERREPKARRCCARGLCCHDVPSSRTISDIRLPPLGSVARGPRGAGHA</sequence>
<protein>
    <recommendedName>
        <fullName evidence="2">Integrase SAM-like N-terminal domain-containing protein</fullName>
    </recommendedName>
</protein>
<comment type="caution">
    <text evidence="3">The sequence shown here is derived from an EMBL/GenBank/DDBJ whole genome shotgun (WGS) entry which is preliminary data.</text>
</comment>
<evidence type="ECO:0000259" key="2">
    <source>
        <dbReference type="Pfam" id="PF14659"/>
    </source>
</evidence>
<dbReference type="Pfam" id="PF14659">
    <property type="entry name" value="Phage_int_SAM_3"/>
    <property type="match status" value="1"/>
</dbReference>
<dbReference type="InterPro" id="IPR011010">
    <property type="entry name" value="DNA_brk_join_enz"/>
</dbReference>
<evidence type="ECO:0000313" key="4">
    <source>
        <dbReference type="Proteomes" id="UP001501598"/>
    </source>
</evidence>
<dbReference type="SUPFAM" id="SSF56349">
    <property type="entry name" value="DNA breaking-rejoining enzymes"/>
    <property type="match status" value="1"/>
</dbReference>
<organism evidence="3 4">
    <name type="scientific">Pseudonocardia xishanensis</name>
    <dbReference type="NCBI Taxonomy" id="630995"/>
    <lineage>
        <taxon>Bacteria</taxon>
        <taxon>Bacillati</taxon>
        <taxon>Actinomycetota</taxon>
        <taxon>Actinomycetes</taxon>
        <taxon>Pseudonocardiales</taxon>
        <taxon>Pseudonocardiaceae</taxon>
        <taxon>Pseudonocardia</taxon>
    </lineage>
</organism>
<evidence type="ECO:0000313" key="3">
    <source>
        <dbReference type="EMBL" id="GAA4560521.1"/>
    </source>
</evidence>
<dbReference type="Gene3D" id="1.10.150.130">
    <property type="match status" value="1"/>
</dbReference>
<reference evidence="4" key="1">
    <citation type="journal article" date="2019" name="Int. J. Syst. Evol. Microbiol.">
        <title>The Global Catalogue of Microorganisms (GCM) 10K type strain sequencing project: providing services to taxonomists for standard genome sequencing and annotation.</title>
        <authorList>
            <consortium name="The Broad Institute Genomics Platform"/>
            <consortium name="The Broad Institute Genome Sequencing Center for Infectious Disease"/>
            <person name="Wu L."/>
            <person name="Ma J."/>
        </authorList>
    </citation>
    <scope>NUCLEOTIDE SEQUENCE [LARGE SCALE GENOMIC DNA]</scope>
    <source>
        <strain evidence="4">JCM 17906</strain>
    </source>
</reference>
<gene>
    <name evidence="3" type="ORF">GCM10023175_70720</name>
</gene>
<dbReference type="RefSeq" id="WP_345428571.1">
    <property type="nucleotide sequence ID" value="NZ_BAABGT010000122.1"/>
</dbReference>
<name>A0ABP8S4U8_9PSEU</name>
<evidence type="ECO:0000256" key="1">
    <source>
        <dbReference type="ARBA" id="ARBA00023125"/>
    </source>
</evidence>
<dbReference type="EMBL" id="BAABGT010000122">
    <property type="protein sequence ID" value="GAA4560521.1"/>
    <property type="molecule type" value="Genomic_DNA"/>
</dbReference>
<keyword evidence="4" id="KW-1185">Reference proteome</keyword>
<dbReference type="InterPro" id="IPR010998">
    <property type="entry name" value="Integrase_recombinase_N"/>
</dbReference>
<accession>A0ABP8S4U8</accession>
<dbReference type="InterPro" id="IPR004107">
    <property type="entry name" value="Integrase_SAM-like_N"/>
</dbReference>
<feature type="domain" description="Integrase SAM-like N-terminal" evidence="2">
    <location>
        <begin position="72"/>
        <end position="125"/>
    </location>
</feature>
<dbReference type="Proteomes" id="UP001501598">
    <property type="component" value="Unassembled WGS sequence"/>
</dbReference>
<proteinExistence type="predicted"/>